<sequence>MSVISFRKLDIHIMFFNNIFKINIKPPFLFLLCDMRNNSDHRFFIHLIEDHQFQTTNSYSSLAMTQCEFLSFTLTYSFFKITFSIPFRDSYCQCDTHSRLTMVSLLISL</sequence>
<dbReference type="Proteomes" id="UP000233526">
    <property type="component" value="Unassembled WGS sequence"/>
</dbReference>
<proteinExistence type="predicted"/>
<evidence type="ECO:0000313" key="2">
    <source>
        <dbReference type="Proteomes" id="UP000233526"/>
    </source>
</evidence>
<dbReference type="AlphaFoldDB" id="A0A2N3IPP9"/>
<comment type="caution">
    <text evidence="1">The sequence shown here is derived from an EMBL/GenBank/DDBJ whole genome shotgun (WGS) entry which is preliminary data.</text>
</comment>
<reference evidence="1 2" key="1">
    <citation type="journal article" date="2017" name="Front. Microbiol.">
        <title>Strong Genomic and Phenotypic Heterogeneity in the Aeromonas sobria Species Complex.</title>
        <authorList>
            <person name="Gauthier J."/>
            <person name="Vincent A.T."/>
            <person name="Charette S.J."/>
            <person name="Derome N."/>
        </authorList>
    </citation>
    <scope>NUCLEOTIDE SEQUENCE [LARGE SCALE GENOMIC DNA]</scope>
    <source>
        <strain evidence="1 2">JF2635</strain>
    </source>
</reference>
<gene>
    <name evidence="1" type="ORF">AOX56_21560</name>
</gene>
<evidence type="ECO:0000313" key="1">
    <source>
        <dbReference type="EMBL" id="PKQ73258.1"/>
    </source>
</evidence>
<accession>A0A2N3IPP9</accession>
<organism evidence="1 2">
    <name type="scientific">Aeromonas sobria</name>
    <dbReference type="NCBI Taxonomy" id="646"/>
    <lineage>
        <taxon>Bacteria</taxon>
        <taxon>Pseudomonadati</taxon>
        <taxon>Pseudomonadota</taxon>
        <taxon>Gammaproteobacteria</taxon>
        <taxon>Aeromonadales</taxon>
        <taxon>Aeromonadaceae</taxon>
        <taxon>Aeromonas</taxon>
    </lineage>
</organism>
<name>A0A2N3IPP9_AERSO</name>
<dbReference type="EMBL" id="LJZX01000063">
    <property type="protein sequence ID" value="PKQ73258.1"/>
    <property type="molecule type" value="Genomic_DNA"/>
</dbReference>
<protein>
    <submittedName>
        <fullName evidence="1">Uncharacterized protein</fullName>
    </submittedName>
</protein>